<keyword evidence="2 6" id="KW-0812">Transmembrane</keyword>
<organism evidence="8 9">
    <name type="scientific">Talaromyces proteolyticus</name>
    <dbReference type="NCBI Taxonomy" id="1131652"/>
    <lineage>
        <taxon>Eukaryota</taxon>
        <taxon>Fungi</taxon>
        <taxon>Dikarya</taxon>
        <taxon>Ascomycota</taxon>
        <taxon>Pezizomycotina</taxon>
        <taxon>Eurotiomycetes</taxon>
        <taxon>Eurotiomycetidae</taxon>
        <taxon>Eurotiales</taxon>
        <taxon>Trichocomaceae</taxon>
        <taxon>Talaromyces</taxon>
        <taxon>Talaromyces sect. Bacilispori</taxon>
    </lineage>
</organism>
<dbReference type="AlphaFoldDB" id="A0AAD4Q4J1"/>
<sequence>MNQVLNNGVNIGISDSERYKLTFMPEEYARFVYGAKCYYAAWFVYMSLIWALKACTLVLFNRITLGLWQQKVVKWNAIFVGLSYIAIILAFCLECRPIQGNWQIYPNPGRQCTNDLLNYYLIGPINILTDAILLVVPFPIVNRTNISFSKKIGLSLLLSSGVFIIIASSLRWAISVNDIANVSTGAAWAIREGFIATIVVNLPPIYTLFARLSKRDSELLIFEPPVNNGRSVTTCIGMQRVESSQNNHEDSKNFIFGLGRRRSDSSDSGSLDARRASEGIKITTTYEVA</sequence>
<proteinExistence type="inferred from homology"/>
<name>A0AAD4Q4J1_9EURO</name>
<feature type="transmembrane region" description="Helical" evidence="6">
    <location>
        <begin position="186"/>
        <end position="209"/>
    </location>
</feature>
<evidence type="ECO:0000256" key="5">
    <source>
        <dbReference type="ARBA" id="ARBA00038359"/>
    </source>
</evidence>
<protein>
    <recommendedName>
        <fullName evidence="7">Rhodopsin domain-containing protein</fullName>
    </recommendedName>
</protein>
<comment type="subcellular location">
    <subcellularLocation>
        <location evidence="1">Membrane</location>
        <topology evidence="1">Multi-pass membrane protein</topology>
    </subcellularLocation>
</comment>
<comment type="caution">
    <text evidence="8">The sequence shown here is derived from an EMBL/GenBank/DDBJ whole genome shotgun (WGS) entry which is preliminary data.</text>
</comment>
<dbReference type="GO" id="GO:0016020">
    <property type="term" value="C:membrane"/>
    <property type="evidence" value="ECO:0007669"/>
    <property type="project" value="UniProtKB-SubCell"/>
</dbReference>
<dbReference type="RefSeq" id="XP_046076088.1">
    <property type="nucleotide sequence ID" value="XM_046221970.1"/>
</dbReference>
<evidence type="ECO:0000259" key="7">
    <source>
        <dbReference type="Pfam" id="PF20684"/>
    </source>
</evidence>
<dbReference type="InterPro" id="IPR052337">
    <property type="entry name" value="SAT4-like"/>
</dbReference>
<keyword evidence="3 6" id="KW-1133">Transmembrane helix</keyword>
<feature type="transmembrane region" description="Helical" evidence="6">
    <location>
        <begin position="152"/>
        <end position="174"/>
    </location>
</feature>
<evidence type="ECO:0000256" key="6">
    <source>
        <dbReference type="SAM" id="Phobius"/>
    </source>
</evidence>
<evidence type="ECO:0000256" key="2">
    <source>
        <dbReference type="ARBA" id="ARBA00022692"/>
    </source>
</evidence>
<feature type="transmembrane region" description="Helical" evidence="6">
    <location>
        <begin position="72"/>
        <end position="99"/>
    </location>
</feature>
<feature type="domain" description="Rhodopsin" evidence="7">
    <location>
        <begin position="32"/>
        <end position="210"/>
    </location>
</feature>
<reference evidence="8" key="1">
    <citation type="submission" date="2021-12" db="EMBL/GenBank/DDBJ databases">
        <title>Convergent genome expansion in fungi linked to evolution of root-endophyte symbiosis.</title>
        <authorList>
            <consortium name="DOE Joint Genome Institute"/>
            <person name="Ke Y.-H."/>
            <person name="Bonito G."/>
            <person name="Liao H.-L."/>
            <person name="Looney B."/>
            <person name="Rojas-Flechas A."/>
            <person name="Nash J."/>
            <person name="Hameed K."/>
            <person name="Schadt C."/>
            <person name="Martin F."/>
            <person name="Crous P.W."/>
            <person name="Miettinen O."/>
            <person name="Magnuson J.K."/>
            <person name="Labbe J."/>
            <person name="Jacobson D."/>
            <person name="Doktycz M.J."/>
            <person name="Veneault-Fourrey C."/>
            <person name="Kuo A."/>
            <person name="Mondo S."/>
            <person name="Calhoun S."/>
            <person name="Riley R."/>
            <person name="Ohm R."/>
            <person name="LaButti K."/>
            <person name="Andreopoulos B."/>
            <person name="Pangilinan J."/>
            <person name="Nolan M."/>
            <person name="Tritt A."/>
            <person name="Clum A."/>
            <person name="Lipzen A."/>
            <person name="Daum C."/>
            <person name="Barry K."/>
            <person name="Grigoriev I.V."/>
            <person name="Vilgalys R."/>
        </authorList>
    </citation>
    <scope>NUCLEOTIDE SEQUENCE</scope>
    <source>
        <strain evidence="8">PMI_201</strain>
    </source>
</reference>
<feature type="transmembrane region" description="Helical" evidence="6">
    <location>
        <begin position="119"/>
        <end position="140"/>
    </location>
</feature>
<evidence type="ECO:0000256" key="3">
    <source>
        <dbReference type="ARBA" id="ARBA00022989"/>
    </source>
</evidence>
<evidence type="ECO:0000256" key="4">
    <source>
        <dbReference type="ARBA" id="ARBA00023136"/>
    </source>
</evidence>
<keyword evidence="4 6" id="KW-0472">Membrane</keyword>
<evidence type="ECO:0000313" key="8">
    <source>
        <dbReference type="EMBL" id="KAH8703070.1"/>
    </source>
</evidence>
<dbReference type="Pfam" id="PF20684">
    <property type="entry name" value="Fung_rhodopsin"/>
    <property type="match status" value="1"/>
</dbReference>
<comment type="similarity">
    <text evidence="5">Belongs to the SAT4 family.</text>
</comment>
<evidence type="ECO:0000313" key="9">
    <source>
        <dbReference type="Proteomes" id="UP001201262"/>
    </source>
</evidence>
<dbReference type="PANTHER" id="PTHR33048">
    <property type="entry name" value="PTH11-LIKE INTEGRAL MEMBRANE PROTEIN (AFU_ORTHOLOGUE AFUA_5G11245)"/>
    <property type="match status" value="1"/>
</dbReference>
<accession>A0AAD4Q4J1</accession>
<gene>
    <name evidence="8" type="ORF">BGW36DRAFT_457422</name>
</gene>
<evidence type="ECO:0000256" key="1">
    <source>
        <dbReference type="ARBA" id="ARBA00004141"/>
    </source>
</evidence>
<keyword evidence="9" id="KW-1185">Reference proteome</keyword>
<dbReference type="Proteomes" id="UP001201262">
    <property type="component" value="Unassembled WGS sequence"/>
</dbReference>
<dbReference type="PANTHER" id="PTHR33048:SF2">
    <property type="entry name" value="SRPK"/>
    <property type="match status" value="1"/>
</dbReference>
<feature type="transmembrane region" description="Helical" evidence="6">
    <location>
        <begin position="39"/>
        <end position="60"/>
    </location>
</feature>
<dbReference type="InterPro" id="IPR049326">
    <property type="entry name" value="Rhodopsin_dom_fungi"/>
</dbReference>
<dbReference type="EMBL" id="JAJTJA010000002">
    <property type="protein sequence ID" value="KAH8703070.1"/>
    <property type="molecule type" value="Genomic_DNA"/>
</dbReference>
<dbReference type="GeneID" id="70252257"/>